<reference evidence="7 8" key="1">
    <citation type="submission" date="2017-08" db="EMBL/GenBank/DDBJ databases">
        <title>Reclassification of Bisgaard taxon 37 and 44.</title>
        <authorList>
            <person name="Christensen H."/>
        </authorList>
    </citation>
    <scope>NUCLEOTIDE SEQUENCE [LARGE SCALE GENOMIC DNA]</scope>
    <source>
        <strain evidence="7 8">111</strain>
    </source>
</reference>
<evidence type="ECO:0000256" key="1">
    <source>
        <dbReference type="ARBA" id="ARBA00002388"/>
    </source>
</evidence>
<dbReference type="InterPro" id="IPR044665">
    <property type="entry name" value="E_coli_cyclophilin_A-like"/>
</dbReference>
<dbReference type="SUPFAM" id="SSF50891">
    <property type="entry name" value="Cyclophilin-like"/>
    <property type="match status" value="1"/>
</dbReference>
<dbReference type="InterPro" id="IPR024936">
    <property type="entry name" value="Cyclophilin-type_PPIase"/>
</dbReference>
<evidence type="ECO:0000313" key="8">
    <source>
        <dbReference type="Proteomes" id="UP000265916"/>
    </source>
</evidence>
<dbReference type="EC" id="5.2.1.8" evidence="5"/>
<accession>A0A3A1YE72</accession>
<dbReference type="PIRSF" id="PIRSF001467">
    <property type="entry name" value="Peptidylpro_ismrse"/>
    <property type="match status" value="1"/>
</dbReference>
<sequence>MSNTIAKVQTRVMLETSFGNISIGLYDDQAPESVANFLQYVDEGFYDNTIFHRLVKNFVLQGGGYDVNGEEKITRAPVKNESQNLLSNAKFTVAYARTMAPHSATSQFYINLKDNAFLDYKEGASAGSGQWGYTVFGEVLEGNDLVLETSNNTQTDRRDVPTSPLVILKAYRLN</sequence>
<dbReference type="InterPro" id="IPR020892">
    <property type="entry name" value="Cyclophilin-type_PPIase_CS"/>
</dbReference>
<comment type="function">
    <text evidence="1 5">PPIases accelerate the folding of proteins. It catalyzes the cis-trans isomerization of proline imidic peptide bonds in oligopeptides.</text>
</comment>
<comment type="catalytic activity">
    <reaction evidence="5">
        <text>[protein]-peptidylproline (omega=180) = [protein]-peptidylproline (omega=0)</text>
        <dbReference type="Rhea" id="RHEA:16237"/>
        <dbReference type="Rhea" id="RHEA-COMP:10747"/>
        <dbReference type="Rhea" id="RHEA-COMP:10748"/>
        <dbReference type="ChEBI" id="CHEBI:83833"/>
        <dbReference type="ChEBI" id="CHEBI:83834"/>
        <dbReference type="EC" id="5.2.1.8"/>
    </reaction>
</comment>
<organism evidence="7 8">
    <name type="scientific">Psittacicella hinzii</name>
    <dbReference type="NCBI Taxonomy" id="2028575"/>
    <lineage>
        <taxon>Bacteria</taxon>
        <taxon>Pseudomonadati</taxon>
        <taxon>Pseudomonadota</taxon>
        <taxon>Gammaproteobacteria</taxon>
        <taxon>Pasteurellales</taxon>
        <taxon>Psittacicellaceae</taxon>
        <taxon>Psittacicella</taxon>
    </lineage>
</organism>
<dbReference type="GO" id="GO:0003755">
    <property type="term" value="F:peptidyl-prolyl cis-trans isomerase activity"/>
    <property type="evidence" value="ECO:0007669"/>
    <property type="project" value="UniProtKB-UniRule"/>
</dbReference>
<dbReference type="PROSITE" id="PS50072">
    <property type="entry name" value="CSA_PPIASE_2"/>
    <property type="match status" value="1"/>
</dbReference>
<evidence type="ECO:0000313" key="7">
    <source>
        <dbReference type="EMBL" id="RIY36472.1"/>
    </source>
</evidence>
<comment type="caution">
    <text evidence="7">The sequence shown here is derived from an EMBL/GenBank/DDBJ whole genome shotgun (WGS) entry which is preliminary data.</text>
</comment>
<proteinExistence type="inferred from homology"/>
<evidence type="ECO:0000256" key="2">
    <source>
        <dbReference type="ARBA" id="ARBA00007365"/>
    </source>
</evidence>
<gene>
    <name evidence="7" type="ORF">CKF58_05780</name>
</gene>
<feature type="domain" description="PPIase cyclophilin-type" evidence="6">
    <location>
        <begin position="15"/>
        <end position="172"/>
    </location>
</feature>
<name>A0A3A1YE72_9GAMM</name>
<dbReference type="InterPro" id="IPR029000">
    <property type="entry name" value="Cyclophilin-like_dom_sf"/>
</dbReference>
<dbReference type="OrthoDB" id="9807797at2"/>
<comment type="similarity">
    <text evidence="2 5">Belongs to the cyclophilin-type PPIase family.</text>
</comment>
<dbReference type="AlphaFoldDB" id="A0A3A1YE72"/>
<dbReference type="PRINTS" id="PR00153">
    <property type="entry name" value="CSAPPISMRASE"/>
</dbReference>
<keyword evidence="3 5" id="KW-0697">Rotamase</keyword>
<evidence type="ECO:0000256" key="3">
    <source>
        <dbReference type="ARBA" id="ARBA00023110"/>
    </source>
</evidence>
<evidence type="ECO:0000256" key="4">
    <source>
        <dbReference type="ARBA" id="ARBA00023235"/>
    </source>
</evidence>
<evidence type="ECO:0000259" key="6">
    <source>
        <dbReference type="PROSITE" id="PS50072"/>
    </source>
</evidence>
<evidence type="ECO:0000256" key="5">
    <source>
        <dbReference type="RuleBase" id="RU363019"/>
    </source>
</evidence>
<keyword evidence="8" id="KW-1185">Reference proteome</keyword>
<dbReference type="Gene3D" id="2.40.100.10">
    <property type="entry name" value="Cyclophilin-like"/>
    <property type="match status" value="1"/>
</dbReference>
<dbReference type="GO" id="GO:0006457">
    <property type="term" value="P:protein folding"/>
    <property type="evidence" value="ECO:0007669"/>
    <property type="project" value="InterPro"/>
</dbReference>
<dbReference type="Proteomes" id="UP000265916">
    <property type="component" value="Unassembled WGS sequence"/>
</dbReference>
<dbReference type="InterPro" id="IPR002130">
    <property type="entry name" value="Cyclophilin-type_PPIase_dom"/>
</dbReference>
<protein>
    <recommendedName>
        <fullName evidence="5">Peptidyl-prolyl cis-trans isomerase</fullName>
        <shortName evidence="5">PPIase</shortName>
        <ecNumber evidence="5">5.2.1.8</ecNumber>
    </recommendedName>
</protein>
<dbReference type="Pfam" id="PF00160">
    <property type="entry name" value="Pro_isomerase"/>
    <property type="match status" value="1"/>
</dbReference>
<dbReference type="PROSITE" id="PS00170">
    <property type="entry name" value="CSA_PPIASE_1"/>
    <property type="match status" value="1"/>
</dbReference>
<keyword evidence="4 5" id="KW-0413">Isomerase</keyword>
<dbReference type="PANTHER" id="PTHR43246">
    <property type="entry name" value="PEPTIDYL-PROLYL CIS-TRANS ISOMERASE CYP38, CHLOROPLASTIC"/>
    <property type="match status" value="1"/>
</dbReference>
<dbReference type="EMBL" id="NRJG01000105">
    <property type="protein sequence ID" value="RIY36472.1"/>
    <property type="molecule type" value="Genomic_DNA"/>
</dbReference>
<dbReference type="RefSeq" id="WP_119531888.1">
    <property type="nucleotide sequence ID" value="NZ_JBHSSP010000020.1"/>
</dbReference>